<evidence type="ECO:0000259" key="3">
    <source>
        <dbReference type="PROSITE" id="PS51186"/>
    </source>
</evidence>
<gene>
    <name evidence="4" type="ORF">UR52_C0002G0003</name>
</gene>
<dbReference type="PANTHER" id="PTHR43877">
    <property type="entry name" value="AMINOALKYLPHOSPHONATE N-ACETYLTRANSFERASE-RELATED-RELATED"/>
    <property type="match status" value="1"/>
</dbReference>
<dbReference type="InterPro" id="IPR016181">
    <property type="entry name" value="Acyl_CoA_acyltransferase"/>
</dbReference>
<evidence type="ECO:0000256" key="2">
    <source>
        <dbReference type="ARBA" id="ARBA00023315"/>
    </source>
</evidence>
<sequence length="144" mass="17123">MKIRQAEEADYQKLMSLYNLFVGEDRYSKLDNDSFAKVLKSPNNFIYIAEENKQFVGFVSFSVRLVVRYPKPIAELDELYVLPEFRKKGVGKLLMNQIESKAKELNCYRIFIESHYSHKVAHQFYEKLEYKNYGFHFIKNLGSR</sequence>
<accession>A0A0G0D8W4</accession>
<name>A0A0G0D8W4_9BACT</name>
<protein>
    <recommendedName>
        <fullName evidence="3">N-acetyltransferase domain-containing protein</fullName>
    </recommendedName>
</protein>
<dbReference type="PROSITE" id="PS51186">
    <property type="entry name" value="GNAT"/>
    <property type="match status" value="1"/>
</dbReference>
<feature type="domain" description="N-acetyltransferase" evidence="3">
    <location>
        <begin position="1"/>
        <end position="144"/>
    </location>
</feature>
<dbReference type="Gene3D" id="3.40.630.30">
    <property type="match status" value="1"/>
</dbReference>
<keyword evidence="2" id="KW-0012">Acyltransferase</keyword>
<dbReference type="PANTHER" id="PTHR43877:SF2">
    <property type="entry name" value="AMINOALKYLPHOSPHONATE N-ACETYLTRANSFERASE-RELATED"/>
    <property type="match status" value="1"/>
</dbReference>
<organism evidence="4 5">
    <name type="scientific">Candidatus Gottesmanbacteria bacterium GW2011_GWA1_34_13</name>
    <dbReference type="NCBI Taxonomy" id="1618434"/>
    <lineage>
        <taxon>Bacteria</taxon>
        <taxon>Candidatus Gottesmaniibacteriota</taxon>
    </lineage>
</organism>
<dbReference type="EMBL" id="LBPN01000002">
    <property type="protein sequence ID" value="KKP59775.1"/>
    <property type="molecule type" value="Genomic_DNA"/>
</dbReference>
<evidence type="ECO:0000256" key="1">
    <source>
        <dbReference type="ARBA" id="ARBA00022679"/>
    </source>
</evidence>
<keyword evidence="1" id="KW-0808">Transferase</keyword>
<evidence type="ECO:0000313" key="4">
    <source>
        <dbReference type="EMBL" id="KKP59775.1"/>
    </source>
</evidence>
<dbReference type="GO" id="GO:0016747">
    <property type="term" value="F:acyltransferase activity, transferring groups other than amino-acyl groups"/>
    <property type="evidence" value="ECO:0007669"/>
    <property type="project" value="InterPro"/>
</dbReference>
<comment type="caution">
    <text evidence="4">The sequence shown here is derived from an EMBL/GenBank/DDBJ whole genome shotgun (WGS) entry which is preliminary data.</text>
</comment>
<dbReference type="STRING" id="1618434.UR52_C0002G0003"/>
<dbReference type="Proteomes" id="UP000034176">
    <property type="component" value="Unassembled WGS sequence"/>
</dbReference>
<dbReference type="InterPro" id="IPR050832">
    <property type="entry name" value="Bact_Acetyltransf"/>
</dbReference>
<evidence type="ECO:0000313" key="5">
    <source>
        <dbReference type="Proteomes" id="UP000034176"/>
    </source>
</evidence>
<dbReference type="Pfam" id="PF00583">
    <property type="entry name" value="Acetyltransf_1"/>
    <property type="match status" value="1"/>
</dbReference>
<dbReference type="AlphaFoldDB" id="A0A0G0D8W4"/>
<proteinExistence type="predicted"/>
<reference evidence="4 5" key="1">
    <citation type="journal article" date="2015" name="Nature">
        <title>rRNA introns, odd ribosomes, and small enigmatic genomes across a large radiation of phyla.</title>
        <authorList>
            <person name="Brown C.T."/>
            <person name="Hug L.A."/>
            <person name="Thomas B.C."/>
            <person name="Sharon I."/>
            <person name="Castelle C.J."/>
            <person name="Singh A."/>
            <person name="Wilkins M.J."/>
            <person name="Williams K.H."/>
            <person name="Banfield J.F."/>
        </authorList>
    </citation>
    <scope>NUCLEOTIDE SEQUENCE [LARGE SCALE GENOMIC DNA]</scope>
</reference>
<dbReference type="SUPFAM" id="SSF55729">
    <property type="entry name" value="Acyl-CoA N-acyltransferases (Nat)"/>
    <property type="match status" value="1"/>
</dbReference>
<dbReference type="CDD" id="cd04301">
    <property type="entry name" value="NAT_SF"/>
    <property type="match status" value="1"/>
</dbReference>
<dbReference type="InterPro" id="IPR000182">
    <property type="entry name" value="GNAT_dom"/>
</dbReference>